<keyword evidence="3" id="KW-1185">Reference proteome</keyword>
<keyword evidence="1" id="KW-0812">Transmembrane</keyword>
<dbReference type="STRING" id="584708.Apau_1385"/>
<dbReference type="AlphaFoldDB" id="E3D026"/>
<dbReference type="Proteomes" id="UP000005096">
    <property type="component" value="Chromosome"/>
</dbReference>
<reference evidence="2 3" key="1">
    <citation type="journal article" date="2010" name="Stand. Genomic Sci.">
        <title>Non-contiguous finished genome sequence of Aminomonas paucivorans type strain (GLU-3).</title>
        <authorList>
            <person name="Pitluck S."/>
            <person name="Yasawong M."/>
            <person name="Held B."/>
            <person name="Lapidus A."/>
            <person name="Nolan M."/>
            <person name="Copeland A."/>
            <person name="Lucas S."/>
            <person name="Del Rio T.G."/>
            <person name="Tice H."/>
            <person name="Cheng J.F."/>
            <person name="Chertkov O."/>
            <person name="Goodwin L."/>
            <person name="Tapia R."/>
            <person name="Han C."/>
            <person name="Liolios K."/>
            <person name="Ivanova N."/>
            <person name="Mavromatis K."/>
            <person name="Ovchinnikova G."/>
            <person name="Pati A."/>
            <person name="Chen A."/>
            <person name="Palaniappan K."/>
            <person name="Land M."/>
            <person name="Hauser L."/>
            <person name="Chang Y.J."/>
            <person name="Jeffries C.D."/>
            <person name="Pukall R."/>
            <person name="Spring S."/>
            <person name="Rohde M."/>
            <person name="Sikorski J."/>
            <person name="Goker M."/>
            <person name="Woyke T."/>
            <person name="Bristow J."/>
            <person name="Eisen J.A."/>
            <person name="Markowitz V."/>
            <person name="Hugenholtz P."/>
            <person name="Kyrpides N.C."/>
            <person name="Klenk H.P."/>
        </authorList>
    </citation>
    <scope>NUCLEOTIDE SEQUENCE [LARGE SCALE GENOMIC DNA]</scope>
    <source>
        <strain evidence="2 3">DSM 12260</strain>
    </source>
</reference>
<dbReference type="eggNOG" id="ENOG502ZVS0">
    <property type="taxonomic scope" value="Bacteria"/>
</dbReference>
<dbReference type="EMBL" id="CM001022">
    <property type="protein sequence ID" value="EFQ23805.1"/>
    <property type="molecule type" value="Genomic_DNA"/>
</dbReference>
<dbReference type="OrthoDB" id="9949267at2"/>
<accession>E3D026</accession>
<dbReference type="RefSeq" id="WP_006301009.1">
    <property type="nucleotide sequence ID" value="NZ_CM001022.1"/>
</dbReference>
<evidence type="ECO:0000313" key="2">
    <source>
        <dbReference type="EMBL" id="EFQ23805.1"/>
    </source>
</evidence>
<proteinExistence type="predicted"/>
<name>E3D026_9BACT</name>
<dbReference type="HOGENOM" id="CLU_2630312_0_0_0"/>
<dbReference type="PaxDb" id="584708-Apau_1385"/>
<feature type="transmembrane region" description="Helical" evidence="1">
    <location>
        <begin position="53"/>
        <end position="72"/>
    </location>
</feature>
<gene>
    <name evidence="2" type="ORF">Apau_1385</name>
</gene>
<keyword evidence="1" id="KW-1133">Transmembrane helix</keyword>
<evidence type="ECO:0000256" key="1">
    <source>
        <dbReference type="SAM" id="Phobius"/>
    </source>
</evidence>
<evidence type="ECO:0000313" key="3">
    <source>
        <dbReference type="Proteomes" id="UP000005096"/>
    </source>
</evidence>
<protein>
    <submittedName>
        <fullName evidence="2">Uncharacterized protein</fullName>
    </submittedName>
</protein>
<organism evidence="2 3">
    <name type="scientific">Aminomonas paucivorans DSM 12260</name>
    <dbReference type="NCBI Taxonomy" id="584708"/>
    <lineage>
        <taxon>Bacteria</taxon>
        <taxon>Thermotogati</taxon>
        <taxon>Synergistota</taxon>
        <taxon>Synergistia</taxon>
        <taxon>Synergistales</taxon>
        <taxon>Synergistaceae</taxon>
        <taxon>Aminomonas</taxon>
    </lineage>
</organism>
<sequence>MRRRPRIDWEEEAKKSRQSRIRGLRFTLLGFLAALVALVGAKARNPQLPLRSPLMVLGALVVGTLLMIALLARQDRS</sequence>
<keyword evidence="1" id="KW-0472">Membrane</keyword>